<dbReference type="Proteomes" id="UP001163203">
    <property type="component" value="Chromosome"/>
</dbReference>
<dbReference type="SUPFAM" id="SSF53271">
    <property type="entry name" value="PRTase-like"/>
    <property type="match status" value="1"/>
</dbReference>
<dbReference type="Gene3D" id="3.40.50.2020">
    <property type="match status" value="1"/>
</dbReference>
<dbReference type="InterPro" id="IPR000836">
    <property type="entry name" value="PRTase_dom"/>
</dbReference>
<dbReference type="RefSeq" id="WP_268759034.1">
    <property type="nucleotide sequence ID" value="NZ_CP113836.1"/>
</dbReference>
<keyword evidence="2" id="KW-0328">Glycosyltransferase</keyword>
<organism evidence="2 3">
    <name type="scientific">Amycolatopsis cynarae</name>
    <dbReference type="NCBI Taxonomy" id="2995223"/>
    <lineage>
        <taxon>Bacteria</taxon>
        <taxon>Bacillati</taxon>
        <taxon>Actinomycetota</taxon>
        <taxon>Actinomycetes</taxon>
        <taxon>Pseudonocardiales</taxon>
        <taxon>Pseudonocardiaceae</taxon>
        <taxon>Amycolatopsis</taxon>
    </lineage>
</organism>
<keyword evidence="2" id="KW-0808">Transferase</keyword>
<gene>
    <name evidence="2" type="ORF">ORV05_14620</name>
</gene>
<dbReference type="InterPro" id="IPR029057">
    <property type="entry name" value="PRTase-like"/>
</dbReference>
<dbReference type="Pfam" id="PF00156">
    <property type="entry name" value="Pribosyltran"/>
    <property type="match status" value="1"/>
</dbReference>
<dbReference type="CDD" id="cd06223">
    <property type="entry name" value="PRTases_typeI"/>
    <property type="match status" value="1"/>
</dbReference>
<evidence type="ECO:0000313" key="3">
    <source>
        <dbReference type="Proteomes" id="UP001163203"/>
    </source>
</evidence>
<dbReference type="Gene3D" id="3.30.1310.20">
    <property type="entry name" value="PRTase-like"/>
    <property type="match status" value="1"/>
</dbReference>
<name>A0ABY7B9B4_9PSEU</name>
<dbReference type="GO" id="GO:0016757">
    <property type="term" value="F:glycosyltransferase activity"/>
    <property type="evidence" value="ECO:0007669"/>
    <property type="project" value="UniProtKB-KW"/>
</dbReference>
<keyword evidence="3" id="KW-1185">Reference proteome</keyword>
<proteinExistence type="predicted"/>
<sequence>MVLVDRTSAGQALAARLAFLQEAHPVVLGLPRGGVVVASAIAETLQAPLDVLLVRKISVPGHDELALGAIGEGAVVVGNPEVMRHAQPSPATFERALETARAGLARRAALYRPARRAQPVARRTAVLVDDGIATGATMRAAIRVLHARGAARILVAAPVAAEPALATLTGLADQIVVLEIVKRLPSIGRCYQDFPPVCDADVLGLLRDAALSTPAGG</sequence>
<feature type="domain" description="Phosphoribosyltransferase" evidence="1">
    <location>
        <begin position="20"/>
        <end position="160"/>
    </location>
</feature>
<protein>
    <submittedName>
        <fullName evidence="2">Phosphoribosyltransferase family protein</fullName>
    </submittedName>
</protein>
<evidence type="ECO:0000259" key="1">
    <source>
        <dbReference type="Pfam" id="PF00156"/>
    </source>
</evidence>
<reference evidence="2" key="1">
    <citation type="submission" date="2022-11" db="EMBL/GenBank/DDBJ databases">
        <authorList>
            <person name="Mo P."/>
        </authorList>
    </citation>
    <scope>NUCLEOTIDE SEQUENCE</scope>
    <source>
        <strain evidence="2">HUAS 11-8</strain>
    </source>
</reference>
<evidence type="ECO:0000313" key="2">
    <source>
        <dbReference type="EMBL" id="WAL68944.1"/>
    </source>
</evidence>
<dbReference type="EMBL" id="CP113836">
    <property type="protein sequence ID" value="WAL68944.1"/>
    <property type="molecule type" value="Genomic_DNA"/>
</dbReference>
<accession>A0ABY7B9B4</accession>